<accession>A0A5C7FNM1</accession>
<dbReference type="EMBL" id="VOXD01000040">
    <property type="protein sequence ID" value="TXF86315.1"/>
    <property type="molecule type" value="Genomic_DNA"/>
</dbReference>
<comment type="caution">
    <text evidence="1">The sequence shown here is derived from an EMBL/GenBank/DDBJ whole genome shotgun (WGS) entry which is preliminary data.</text>
</comment>
<dbReference type="RefSeq" id="WP_147932462.1">
    <property type="nucleotide sequence ID" value="NZ_VOXD01000040.1"/>
</dbReference>
<proteinExistence type="predicted"/>
<dbReference type="Proteomes" id="UP000321907">
    <property type="component" value="Unassembled WGS sequence"/>
</dbReference>
<organism evidence="1 2">
    <name type="scientific">Neolewinella aurantiaca</name>
    <dbReference type="NCBI Taxonomy" id="2602767"/>
    <lineage>
        <taxon>Bacteria</taxon>
        <taxon>Pseudomonadati</taxon>
        <taxon>Bacteroidota</taxon>
        <taxon>Saprospiria</taxon>
        <taxon>Saprospirales</taxon>
        <taxon>Lewinellaceae</taxon>
        <taxon>Neolewinella</taxon>
    </lineage>
</organism>
<name>A0A5C7FNM1_9BACT</name>
<evidence type="ECO:0008006" key="3">
    <source>
        <dbReference type="Google" id="ProtNLM"/>
    </source>
</evidence>
<dbReference type="OrthoDB" id="7053885at2"/>
<reference evidence="1 2" key="1">
    <citation type="submission" date="2019-08" db="EMBL/GenBank/DDBJ databases">
        <title>Lewinella sp. strain SSH13 Genome sequencing and assembly.</title>
        <authorList>
            <person name="Kim I."/>
        </authorList>
    </citation>
    <scope>NUCLEOTIDE SEQUENCE [LARGE SCALE GENOMIC DNA]</scope>
    <source>
        <strain evidence="1 2">SSH13</strain>
    </source>
</reference>
<gene>
    <name evidence="1" type="ORF">FUA23_19545</name>
</gene>
<evidence type="ECO:0000313" key="1">
    <source>
        <dbReference type="EMBL" id="TXF86315.1"/>
    </source>
</evidence>
<sequence length="439" mass="49684">MNHHLNLFTFFNDSKAEHLENNLSRAFALCLLHDPLFLDRVLGKVLTAEDYQLLSQESWTSRDIDIDVQLVASSFEGYRKLYAVGASPQEMNIELIDEYAAGGAADPVTDVSVALGDILIIFEFKVSRVDPGQQLKGQAEAISRFGTADPPEVVYADFNWGKIIAVAESVLGFMGKLGTGSALTRDFVQLLESRYAEWFPPRPMNRVAFPASDASSEFKQLHQRLNLIKEELAKAGGYGFETYKGTYARTVLRVNWGWTREVLIDFTSGTEDKYIRLAIYAGETKRQGWELFGKGLSFDQLTSPVAGATLVVRPYLKFRHFNSAIAELFLSPEESRRTHTLEFHTRRAGRYPKERWPELEAVLTDHLPGWRSQCAYDAQVTESNRSYVDFSAGVLLELLIPYEEAERHDTGKPERAVAFFRKCIDGMREMVELKNGNHE</sequence>
<evidence type="ECO:0000313" key="2">
    <source>
        <dbReference type="Proteomes" id="UP000321907"/>
    </source>
</evidence>
<dbReference type="AlphaFoldDB" id="A0A5C7FNM1"/>
<protein>
    <recommendedName>
        <fullName evidence="3">PD-(D/E)XK nuclease superfamily protein</fullName>
    </recommendedName>
</protein>
<keyword evidence="2" id="KW-1185">Reference proteome</keyword>